<dbReference type="Gene3D" id="3.40.50.1110">
    <property type="entry name" value="SGNH hydrolase"/>
    <property type="match status" value="1"/>
</dbReference>
<dbReference type="KEGG" id="mgot:MgSA37_02055"/>
<proteinExistence type="predicted"/>
<keyword evidence="2" id="KW-0378">Hydrolase</keyword>
<evidence type="ECO:0000259" key="1">
    <source>
        <dbReference type="Pfam" id="PF13472"/>
    </source>
</evidence>
<dbReference type="SUPFAM" id="SSF52266">
    <property type="entry name" value="SGNH hydrolase"/>
    <property type="match status" value="1"/>
</dbReference>
<dbReference type="GO" id="GO:0006629">
    <property type="term" value="P:lipid metabolic process"/>
    <property type="evidence" value="ECO:0007669"/>
    <property type="project" value="InterPro"/>
</dbReference>
<feature type="domain" description="SGNH hydrolase-type esterase" evidence="1">
    <location>
        <begin position="66"/>
        <end position="229"/>
    </location>
</feature>
<sequence>MTYFEIRCSISDIRHLTKEMYTRKPIYLALLLLVLSACGSKQSSTTDTAAAATKPDSASSAKTVLFFGDSLTAGYGLDDQSQAFPAVVQNKIDSAKLPYHVVNAGVSGETSAGGRGRINWILKQKVDVFVLELGANDGLRGIPVSETTANLQAIIDAVKAKYPQAKLVMLGMQVPPNMGNVYAYSFKAIFPELASKNKMTLMPFLLKDVAGNPKLNQKDGIHPTAEGAKIVGDNVWKALHGELPGKN</sequence>
<dbReference type="InterPro" id="IPR008265">
    <property type="entry name" value="Lipase_GDSL_AS"/>
</dbReference>
<keyword evidence="3" id="KW-1185">Reference proteome</keyword>
<dbReference type="PROSITE" id="PS01098">
    <property type="entry name" value="LIPASE_GDSL_SER"/>
    <property type="match status" value="1"/>
</dbReference>
<evidence type="ECO:0000313" key="3">
    <source>
        <dbReference type="Proteomes" id="UP000218263"/>
    </source>
</evidence>
<dbReference type="EC" id="3.1.1.1" evidence="2"/>
<dbReference type="InterPro" id="IPR051532">
    <property type="entry name" value="Ester_Hydrolysis_Enzymes"/>
</dbReference>
<dbReference type="EMBL" id="AP017313">
    <property type="protein sequence ID" value="BAU53884.1"/>
    <property type="molecule type" value="Genomic_DNA"/>
</dbReference>
<organism evidence="2 3">
    <name type="scientific">Mucilaginibacter gotjawali</name>
    <dbReference type="NCBI Taxonomy" id="1550579"/>
    <lineage>
        <taxon>Bacteria</taxon>
        <taxon>Pseudomonadati</taxon>
        <taxon>Bacteroidota</taxon>
        <taxon>Sphingobacteriia</taxon>
        <taxon>Sphingobacteriales</taxon>
        <taxon>Sphingobacteriaceae</taxon>
        <taxon>Mucilaginibacter</taxon>
    </lineage>
</organism>
<dbReference type="PANTHER" id="PTHR30383:SF24">
    <property type="entry name" value="THIOESTERASE 1_PROTEASE 1_LYSOPHOSPHOLIPASE L1"/>
    <property type="match status" value="1"/>
</dbReference>
<dbReference type="AlphaFoldDB" id="A0A0X8X153"/>
<protein>
    <submittedName>
        <fullName evidence="2">Esterase TesA</fullName>
        <ecNumber evidence="2">3.1.1.1</ecNumber>
    </submittedName>
</protein>
<dbReference type="InterPro" id="IPR013830">
    <property type="entry name" value="SGNH_hydro"/>
</dbReference>
<dbReference type="GO" id="GO:0106435">
    <property type="term" value="F:carboxylesterase activity"/>
    <property type="evidence" value="ECO:0007669"/>
    <property type="project" value="UniProtKB-EC"/>
</dbReference>
<dbReference type="InterPro" id="IPR036514">
    <property type="entry name" value="SGNH_hydro_sf"/>
</dbReference>
<dbReference type="Pfam" id="PF13472">
    <property type="entry name" value="Lipase_GDSL_2"/>
    <property type="match status" value="1"/>
</dbReference>
<dbReference type="Proteomes" id="UP000218263">
    <property type="component" value="Chromosome"/>
</dbReference>
<name>A0A0X8X153_9SPHI</name>
<evidence type="ECO:0000313" key="2">
    <source>
        <dbReference type="EMBL" id="BAU53884.1"/>
    </source>
</evidence>
<dbReference type="CDD" id="cd01822">
    <property type="entry name" value="Lysophospholipase_L1_like"/>
    <property type="match status" value="1"/>
</dbReference>
<reference evidence="2 3" key="1">
    <citation type="submission" date="2015-12" db="EMBL/GenBank/DDBJ databases">
        <title>Genome sequence of Mucilaginibacter gotjawali.</title>
        <authorList>
            <person name="Lee J.S."/>
            <person name="Lee K.C."/>
            <person name="Kim K.K."/>
            <person name="Lee B.W."/>
        </authorList>
    </citation>
    <scope>NUCLEOTIDE SEQUENCE [LARGE SCALE GENOMIC DNA]</scope>
    <source>
        <strain evidence="2 3">SA3-7</strain>
    </source>
</reference>
<accession>A0A0X8X153</accession>
<gene>
    <name evidence="2" type="primary">tesA</name>
    <name evidence="2" type="ORF">MgSA37_02055</name>
</gene>
<dbReference type="PANTHER" id="PTHR30383">
    <property type="entry name" value="THIOESTERASE 1/PROTEASE 1/LYSOPHOSPHOLIPASE L1"/>
    <property type="match status" value="1"/>
</dbReference>
<dbReference type="GO" id="GO:0004622">
    <property type="term" value="F:phosphatidylcholine lysophospholipase activity"/>
    <property type="evidence" value="ECO:0007669"/>
    <property type="project" value="TreeGrafter"/>
</dbReference>